<sequence>MLPRCDMFKEIIFTPRIIAFNDSFFSVGKKLSKRIACLWHEAISGRKQDDIISTFYAFLCHLEVRDYQGVTIWLDNCAAQNKNWVLFSFLTYFINSGGTKLQTLDTKYFETGHTFMSADAFHHQVESQLRRAKNVYDFQDFIGCVEKNIYKHCVRLGLRAHGIILVNTFTTFYIEPYIASVYN</sequence>
<dbReference type="EMBL" id="OV121138">
    <property type="protein sequence ID" value="CAH0560554.1"/>
    <property type="molecule type" value="Genomic_DNA"/>
</dbReference>
<dbReference type="Proteomes" id="UP001154078">
    <property type="component" value="Chromosome 7"/>
</dbReference>
<dbReference type="InterPro" id="IPR057191">
    <property type="entry name" value="DUF7869"/>
</dbReference>
<protein>
    <recommendedName>
        <fullName evidence="1">DUF7869 domain-containing protein</fullName>
    </recommendedName>
</protein>
<dbReference type="AlphaFoldDB" id="A0A9P0BD67"/>
<keyword evidence="3" id="KW-1185">Reference proteome</keyword>
<feature type="domain" description="DUF7869" evidence="1">
    <location>
        <begin position="71"/>
        <end position="141"/>
    </location>
</feature>
<dbReference type="Pfam" id="PF25273">
    <property type="entry name" value="DUF7869"/>
    <property type="match status" value="1"/>
</dbReference>
<accession>A0A9P0BD67</accession>
<reference evidence="2" key="1">
    <citation type="submission" date="2021-12" db="EMBL/GenBank/DDBJ databases">
        <authorList>
            <person name="King R."/>
        </authorList>
    </citation>
    <scope>NUCLEOTIDE SEQUENCE</scope>
</reference>
<gene>
    <name evidence="2" type="ORF">MELIAE_LOCUS10289</name>
</gene>
<organism evidence="2 3">
    <name type="scientific">Brassicogethes aeneus</name>
    <name type="common">Rape pollen beetle</name>
    <name type="synonym">Meligethes aeneus</name>
    <dbReference type="NCBI Taxonomy" id="1431903"/>
    <lineage>
        <taxon>Eukaryota</taxon>
        <taxon>Metazoa</taxon>
        <taxon>Ecdysozoa</taxon>
        <taxon>Arthropoda</taxon>
        <taxon>Hexapoda</taxon>
        <taxon>Insecta</taxon>
        <taxon>Pterygota</taxon>
        <taxon>Neoptera</taxon>
        <taxon>Endopterygota</taxon>
        <taxon>Coleoptera</taxon>
        <taxon>Polyphaga</taxon>
        <taxon>Cucujiformia</taxon>
        <taxon>Nitidulidae</taxon>
        <taxon>Meligethinae</taxon>
        <taxon>Brassicogethes</taxon>
    </lineage>
</organism>
<name>A0A9P0BD67_BRAAE</name>
<evidence type="ECO:0000259" key="1">
    <source>
        <dbReference type="Pfam" id="PF25273"/>
    </source>
</evidence>
<evidence type="ECO:0000313" key="2">
    <source>
        <dbReference type="EMBL" id="CAH0560554.1"/>
    </source>
</evidence>
<dbReference type="OrthoDB" id="6754309at2759"/>
<proteinExistence type="predicted"/>
<dbReference type="PANTHER" id="PTHR34415">
    <property type="entry name" value="INTEGRASE CATALYTIC DOMAIN-CONTAINING PROTEIN"/>
    <property type="match status" value="1"/>
</dbReference>
<evidence type="ECO:0000313" key="3">
    <source>
        <dbReference type="Proteomes" id="UP001154078"/>
    </source>
</evidence>
<dbReference type="PANTHER" id="PTHR34415:SF1">
    <property type="entry name" value="INTEGRASE CATALYTIC DOMAIN-CONTAINING PROTEIN"/>
    <property type="match status" value="1"/>
</dbReference>